<keyword evidence="1" id="KW-0812">Transmembrane</keyword>
<feature type="transmembrane region" description="Helical" evidence="1">
    <location>
        <begin position="149"/>
        <end position="175"/>
    </location>
</feature>
<keyword evidence="1" id="KW-1133">Transmembrane helix</keyword>
<name>A0A0F9J2F2_9ZZZZ</name>
<accession>A0A0F9J2F2</accession>
<keyword evidence="1" id="KW-0472">Membrane</keyword>
<gene>
    <name evidence="2" type="ORF">LCGC14_1807420</name>
</gene>
<organism evidence="2">
    <name type="scientific">marine sediment metagenome</name>
    <dbReference type="NCBI Taxonomy" id="412755"/>
    <lineage>
        <taxon>unclassified sequences</taxon>
        <taxon>metagenomes</taxon>
        <taxon>ecological metagenomes</taxon>
    </lineage>
</organism>
<evidence type="ECO:0000313" key="2">
    <source>
        <dbReference type="EMBL" id="KKM00141.1"/>
    </source>
</evidence>
<protein>
    <submittedName>
        <fullName evidence="2">Uncharacterized protein</fullName>
    </submittedName>
</protein>
<dbReference type="AlphaFoldDB" id="A0A0F9J2F2"/>
<comment type="caution">
    <text evidence="2">The sequence shown here is derived from an EMBL/GenBank/DDBJ whole genome shotgun (WGS) entry which is preliminary data.</text>
</comment>
<reference evidence="2" key="1">
    <citation type="journal article" date="2015" name="Nature">
        <title>Complex archaea that bridge the gap between prokaryotes and eukaryotes.</title>
        <authorList>
            <person name="Spang A."/>
            <person name="Saw J.H."/>
            <person name="Jorgensen S.L."/>
            <person name="Zaremba-Niedzwiedzka K."/>
            <person name="Martijn J."/>
            <person name="Lind A.E."/>
            <person name="van Eijk R."/>
            <person name="Schleper C."/>
            <person name="Guy L."/>
            <person name="Ettema T.J."/>
        </authorList>
    </citation>
    <scope>NUCLEOTIDE SEQUENCE</scope>
</reference>
<evidence type="ECO:0000256" key="1">
    <source>
        <dbReference type="SAM" id="Phobius"/>
    </source>
</evidence>
<sequence>GSFGRPHGAEKRDLGMIRYVCGKCGTESQSSVTAIDEIVACPRCGSQMQVVDASHSVPRAPAAVSPAAPPITSPAMAPPVQPAALRAQVETDATGGLIPYKNVPALVGYYLGVFSLIPCIGILLGPVAVVLGILGLRRARLHPEARGKVHAWVAIVLGCLALIVYGSLLALLLVAPLVG</sequence>
<feature type="non-terminal residue" evidence="2">
    <location>
        <position position="1"/>
    </location>
</feature>
<proteinExistence type="predicted"/>
<dbReference type="EMBL" id="LAZR01017505">
    <property type="protein sequence ID" value="KKM00141.1"/>
    <property type="molecule type" value="Genomic_DNA"/>
</dbReference>
<feature type="transmembrane region" description="Helical" evidence="1">
    <location>
        <begin position="109"/>
        <end position="137"/>
    </location>
</feature>